<accession>A0A5M9JVE8</accession>
<name>A0A5M9JVE8_MONFR</name>
<protein>
    <submittedName>
        <fullName evidence="1">Uncharacterized protein</fullName>
    </submittedName>
</protein>
<dbReference type="Proteomes" id="UP000322873">
    <property type="component" value="Unassembled WGS sequence"/>
</dbReference>
<evidence type="ECO:0000313" key="1">
    <source>
        <dbReference type="EMBL" id="KAA8572657.1"/>
    </source>
</evidence>
<reference evidence="1 2" key="1">
    <citation type="submission" date="2019-06" db="EMBL/GenBank/DDBJ databases">
        <title>Genome Sequence of the Brown Rot Fungal Pathogen Monilinia fructicola.</title>
        <authorList>
            <person name="De Miccolis Angelini R.M."/>
            <person name="Landi L."/>
            <person name="Abate D."/>
            <person name="Pollastro S."/>
            <person name="Romanazzi G."/>
            <person name="Faretra F."/>
        </authorList>
    </citation>
    <scope>NUCLEOTIDE SEQUENCE [LARGE SCALE GENOMIC DNA]</scope>
    <source>
        <strain evidence="1 2">Mfrc123</strain>
    </source>
</reference>
<organism evidence="1 2">
    <name type="scientific">Monilinia fructicola</name>
    <name type="common">Brown rot fungus</name>
    <name type="synonym">Ciboria fructicola</name>
    <dbReference type="NCBI Taxonomy" id="38448"/>
    <lineage>
        <taxon>Eukaryota</taxon>
        <taxon>Fungi</taxon>
        <taxon>Dikarya</taxon>
        <taxon>Ascomycota</taxon>
        <taxon>Pezizomycotina</taxon>
        <taxon>Leotiomycetes</taxon>
        <taxon>Helotiales</taxon>
        <taxon>Sclerotiniaceae</taxon>
        <taxon>Monilinia</taxon>
    </lineage>
</organism>
<proteinExistence type="predicted"/>
<comment type="caution">
    <text evidence="1">The sequence shown here is derived from an EMBL/GenBank/DDBJ whole genome shotgun (WGS) entry which is preliminary data.</text>
</comment>
<dbReference type="EMBL" id="VICG01000004">
    <property type="protein sequence ID" value="KAA8572657.1"/>
    <property type="molecule type" value="Genomic_DNA"/>
</dbReference>
<dbReference type="AlphaFoldDB" id="A0A5M9JVE8"/>
<evidence type="ECO:0000313" key="2">
    <source>
        <dbReference type="Proteomes" id="UP000322873"/>
    </source>
</evidence>
<keyword evidence="2" id="KW-1185">Reference proteome</keyword>
<gene>
    <name evidence="1" type="ORF">EYC84_003252</name>
</gene>
<sequence>MYLINGYLRIVSVPSISSVTEDRQRMAYQPYGWKNMRRQYGIMNTHKPYEVAIRQSQIRCNLFPIPHLSLKGFHISHILLSIISYIKYSKDYRTT</sequence>